<evidence type="ECO:0000313" key="3">
    <source>
        <dbReference type="EMBL" id="MBM7037981.1"/>
    </source>
</evidence>
<comment type="caution">
    <text evidence="3">The sequence shown here is derived from an EMBL/GenBank/DDBJ whole genome shotgun (WGS) entry which is preliminary data.</text>
</comment>
<protein>
    <submittedName>
        <fullName evidence="3">DUF2061 domain-containing protein</fullName>
    </submittedName>
</protein>
<feature type="domain" description="DUF2061" evidence="2">
    <location>
        <begin position="1"/>
        <end position="52"/>
    </location>
</feature>
<evidence type="ECO:0000256" key="1">
    <source>
        <dbReference type="SAM" id="Phobius"/>
    </source>
</evidence>
<evidence type="ECO:0000313" key="4">
    <source>
        <dbReference type="Proteomes" id="UP000809621"/>
    </source>
</evidence>
<proteinExistence type="predicted"/>
<gene>
    <name evidence="3" type="ORF">JQC93_16425</name>
</gene>
<evidence type="ECO:0000259" key="2">
    <source>
        <dbReference type="Pfam" id="PF09834"/>
    </source>
</evidence>
<keyword evidence="4" id="KW-1185">Reference proteome</keyword>
<dbReference type="InterPro" id="IPR018638">
    <property type="entry name" value="DUF2061_membrane"/>
</dbReference>
<sequence length="127" mass="13854">MNKTISFAAIHFSIATIVAYALTGDLLLGSLIAMIEPTINTGAFYLHEKVWAGFANSNRKHLATIKTISFATVHFSVAFTVVYLLTGDALAGGIIATLEPALNSVAYYFHEKVWIKRSQTHTQLAHS</sequence>
<dbReference type="RefSeq" id="WP_205159469.1">
    <property type="nucleotide sequence ID" value="NZ_JAFEUM010000007.1"/>
</dbReference>
<feature type="domain" description="DUF2061" evidence="2">
    <location>
        <begin position="65"/>
        <end position="114"/>
    </location>
</feature>
<keyword evidence="1" id="KW-0472">Membrane</keyword>
<keyword evidence="1" id="KW-0812">Transmembrane</keyword>
<organism evidence="3 4">
    <name type="scientific">Vibrio ulleungensis</name>
    <dbReference type="NCBI Taxonomy" id="2807619"/>
    <lineage>
        <taxon>Bacteria</taxon>
        <taxon>Pseudomonadati</taxon>
        <taxon>Pseudomonadota</taxon>
        <taxon>Gammaproteobacteria</taxon>
        <taxon>Vibrionales</taxon>
        <taxon>Vibrionaceae</taxon>
        <taxon>Vibrio</taxon>
    </lineage>
</organism>
<dbReference type="Pfam" id="PF09834">
    <property type="entry name" value="DUF2061"/>
    <property type="match status" value="2"/>
</dbReference>
<dbReference type="EMBL" id="JAFEUM010000007">
    <property type="protein sequence ID" value="MBM7037981.1"/>
    <property type="molecule type" value="Genomic_DNA"/>
</dbReference>
<keyword evidence="1" id="KW-1133">Transmembrane helix</keyword>
<feature type="transmembrane region" description="Helical" evidence="1">
    <location>
        <begin position="67"/>
        <end position="85"/>
    </location>
</feature>
<accession>A0ABS2HQ29</accession>
<dbReference type="Proteomes" id="UP000809621">
    <property type="component" value="Unassembled WGS sequence"/>
</dbReference>
<name>A0ABS2HQ29_9VIBR</name>
<reference evidence="3 4" key="1">
    <citation type="submission" date="2021-02" db="EMBL/GenBank/DDBJ databases">
        <authorList>
            <person name="Park J.-S."/>
        </authorList>
    </citation>
    <scope>NUCLEOTIDE SEQUENCE [LARGE SCALE GENOMIC DNA]</scope>
    <source>
        <strain evidence="3 4">188UL20-2</strain>
    </source>
</reference>